<name>A0AAX1SBK9_9FIRM</name>
<keyword evidence="1" id="KW-1133">Transmembrane helix</keyword>
<dbReference type="GeneID" id="97207135"/>
<dbReference type="AlphaFoldDB" id="A0AAX1SBK9"/>
<organism evidence="2 5">
    <name type="scientific">Enterocloster aldenensis</name>
    <dbReference type="NCBI Taxonomy" id="358742"/>
    <lineage>
        <taxon>Bacteria</taxon>
        <taxon>Bacillati</taxon>
        <taxon>Bacillota</taxon>
        <taxon>Clostridia</taxon>
        <taxon>Lachnospirales</taxon>
        <taxon>Lachnospiraceae</taxon>
        <taxon>Enterocloster</taxon>
    </lineage>
</organism>
<comment type="caution">
    <text evidence="2">The sequence shown here is derived from an EMBL/GenBank/DDBJ whole genome shotgun (WGS) entry which is preliminary data.</text>
</comment>
<evidence type="ECO:0000256" key="1">
    <source>
        <dbReference type="SAM" id="Phobius"/>
    </source>
</evidence>
<evidence type="ECO:0000313" key="4">
    <source>
        <dbReference type="Proteomes" id="UP000669239"/>
    </source>
</evidence>
<evidence type="ECO:0000313" key="2">
    <source>
        <dbReference type="EMBL" id="MCG4747651.1"/>
    </source>
</evidence>
<sequence>MKKKRTILFRVGAVLLLLIIAGFMMLIGRGHTVYIDNKSFDYNGQTYTTPYKVVVFVDGEQVAKLRDKERGMATCIGQKFNMTLEITQEKGGTEETVNVTLDLPYHMDGIAVNLPAYLAGLPEEAYLSEFQIAEEVPEESSEEAPVDGAIDEFNMGDI</sequence>
<keyword evidence="1" id="KW-0472">Membrane</keyword>
<dbReference type="Proteomes" id="UP000669239">
    <property type="component" value="Unassembled WGS sequence"/>
</dbReference>
<keyword evidence="1" id="KW-0812">Transmembrane</keyword>
<dbReference type="Pfam" id="PF20377">
    <property type="entry name" value="DUF6672"/>
    <property type="match status" value="1"/>
</dbReference>
<reference evidence="3" key="2">
    <citation type="submission" date="2020-02" db="EMBL/GenBank/DDBJ databases">
        <authorList>
            <person name="Littmann E."/>
            <person name="Sorbara M."/>
        </authorList>
    </citation>
    <scope>NUCLEOTIDE SEQUENCE</scope>
    <source>
        <strain evidence="3">MSK.1.17</strain>
    </source>
</reference>
<accession>A0AAX1SBK9</accession>
<reference evidence="3 4" key="1">
    <citation type="journal article" date="2020" name="Cell Host Microbe">
        <title>Functional and Genomic Variation between Human-Derived Isolates of Lachnospiraceae Reveals Inter- and Intra-Species Diversity.</title>
        <authorList>
            <person name="Sorbara M.T."/>
            <person name="Littmann E.R."/>
            <person name="Fontana E."/>
            <person name="Moody T.U."/>
            <person name="Kohout C.E."/>
            <person name="Gjonbalaj M."/>
            <person name="Eaton V."/>
            <person name="Seok R."/>
            <person name="Leiner I.M."/>
            <person name="Pamer E.G."/>
        </authorList>
    </citation>
    <scope>NUCLEOTIDE SEQUENCE [LARGE SCALE GENOMIC DNA]</scope>
    <source>
        <strain evidence="3 4">MSK.1.17</strain>
    </source>
</reference>
<dbReference type="Proteomes" id="UP001299608">
    <property type="component" value="Unassembled WGS sequence"/>
</dbReference>
<dbReference type="EMBL" id="JAKNGE010000026">
    <property type="protein sequence ID" value="MCG4747651.1"/>
    <property type="molecule type" value="Genomic_DNA"/>
</dbReference>
<dbReference type="RefSeq" id="WP_117563444.1">
    <property type="nucleotide sequence ID" value="NZ_BAABZL010000001.1"/>
</dbReference>
<dbReference type="EMBL" id="JAAITT010000065">
    <property type="protein sequence ID" value="NSJ52332.1"/>
    <property type="molecule type" value="Genomic_DNA"/>
</dbReference>
<keyword evidence="4" id="KW-1185">Reference proteome</keyword>
<evidence type="ECO:0000313" key="3">
    <source>
        <dbReference type="EMBL" id="NSJ52332.1"/>
    </source>
</evidence>
<evidence type="ECO:0000313" key="5">
    <source>
        <dbReference type="Proteomes" id="UP001299608"/>
    </source>
</evidence>
<feature type="transmembrane region" description="Helical" evidence="1">
    <location>
        <begin position="7"/>
        <end position="28"/>
    </location>
</feature>
<gene>
    <name evidence="3" type="ORF">G5B36_27150</name>
    <name evidence="2" type="ORF">L0N08_19665</name>
</gene>
<proteinExistence type="predicted"/>
<dbReference type="InterPro" id="IPR046654">
    <property type="entry name" value="DUF6672"/>
</dbReference>
<reference evidence="2" key="3">
    <citation type="submission" date="2022-01" db="EMBL/GenBank/DDBJ databases">
        <title>Collection of gut derived symbiotic bacterial strains cultured from healthy donors.</title>
        <authorList>
            <person name="Lin H."/>
            <person name="Kohout C."/>
            <person name="Waligurski E."/>
            <person name="Pamer E.G."/>
        </authorList>
    </citation>
    <scope>NUCLEOTIDE SEQUENCE</scope>
    <source>
        <strain evidence="2">DFI.6.55</strain>
    </source>
</reference>
<protein>
    <submittedName>
        <fullName evidence="2">Uncharacterized protein</fullName>
    </submittedName>
</protein>